<dbReference type="Pfam" id="PF22936">
    <property type="entry name" value="Pol_BBD"/>
    <property type="match status" value="1"/>
</dbReference>
<dbReference type="OrthoDB" id="1299405at2759"/>
<dbReference type="KEGG" id="nta:107768859"/>
<dbReference type="PANTHER" id="PTHR47592:SF22">
    <property type="entry name" value="MYB_SANT-LIKE DOMAIN-CONTAINING PROTEIN"/>
    <property type="match status" value="1"/>
</dbReference>
<dbReference type="AlphaFoldDB" id="A0A1S3XUE3"/>
<accession>A0A1S3XUE3</accession>
<dbReference type="PaxDb" id="4097-A0A1S3XUE3"/>
<evidence type="ECO:0000313" key="2">
    <source>
        <dbReference type="RefSeq" id="XP_016443499.1"/>
    </source>
</evidence>
<dbReference type="PANTHER" id="PTHR47592">
    <property type="entry name" value="PBF68 PROTEIN"/>
    <property type="match status" value="1"/>
</dbReference>
<sequence length="164" mass="17976">MTALKANLVQSSNNNNKRYRAGNDKGKTNTPKANLAEGGDIIATAISQVNIVAHAKEWVIDYGATRHICANREAFSSYTPVEDDREVVYLGDSSTTKVLDKGKVLLKLTSEKTLALVDGCRCEGAPQKRMSRSEKESAGADWPFLLISPFFGDFWSFLRGAIMS</sequence>
<reference evidence="2" key="1">
    <citation type="submission" date="2025-08" db="UniProtKB">
        <authorList>
            <consortium name="RefSeq"/>
        </authorList>
    </citation>
    <scope>IDENTIFICATION</scope>
</reference>
<evidence type="ECO:0000259" key="1">
    <source>
        <dbReference type="Pfam" id="PF22936"/>
    </source>
</evidence>
<dbReference type="InterPro" id="IPR054722">
    <property type="entry name" value="PolX-like_BBD"/>
</dbReference>
<dbReference type="RefSeq" id="XP_016443499.1">
    <property type="nucleotide sequence ID" value="XM_016588013.1"/>
</dbReference>
<organism evidence="2">
    <name type="scientific">Nicotiana tabacum</name>
    <name type="common">Common tobacco</name>
    <dbReference type="NCBI Taxonomy" id="4097"/>
    <lineage>
        <taxon>Eukaryota</taxon>
        <taxon>Viridiplantae</taxon>
        <taxon>Streptophyta</taxon>
        <taxon>Embryophyta</taxon>
        <taxon>Tracheophyta</taxon>
        <taxon>Spermatophyta</taxon>
        <taxon>Magnoliopsida</taxon>
        <taxon>eudicotyledons</taxon>
        <taxon>Gunneridae</taxon>
        <taxon>Pentapetalae</taxon>
        <taxon>asterids</taxon>
        <taxon>lamiids</taxon>
        <taxon>Solanales</taxon>
        <taxon>Solanaceae</taxon>
        <taxon>Nicotianoideae</taxon>
        <taxon>Nicotianeae</taxon>
        <taxon>Nicotiana</taxon>
    </lineage>
</organism>
<feature type="domain" description="Retrovirus-related Pol polyprotein from transposon TNT 1-94-like beta-barrel" evidence="1">
    <location>
        <begin position="58"/>
        <end position="116"/>
    </location>
</feature>
<gene>
    <name evidence="2" type="primary">LOC107768859</name>
</gene>
<protein>
    <recommendedName>
        <fullName evidence="1">Retrovirus-related Pol polyprotein from transposon TNT 1-94-like beta-barrel domain-containing protein</fullName>
    </recommendedName>
</protein>
<proteinExistence type="predicted"/>
<name>A0A1S3XUE3_TOBAC</name>